<dbReference type="EMBL" id="BGPR01016327">
    <property type="protein sequence ID" value="GBN72587.1"/>
    <property type="molecule type" value="Genomic_DNA"/>
</dbReference>
<accession>A0A4Y2RBF2</accession>
<dbReference type="AlphaFoldDB" id="A0A4Y2RBF2"/>
<dbReference type="EMBL" id="BGPR01016760">
    <property type="protein sequence ID" value="GBN74062.1"/>
    <property type="molecule type" value="Genomic_DNA"/>
</dbReference>
<dbReference type="OrthoDB" id="8191996at2759"/>
<evidence type="ECO:0000313" key="5">
    <source>
        <dbReference type="Proteomes" id="UP000499080"/>
    </source>
</evidence>
<evidence type="ECO:0000313" key="3">
    <source>
        <dbReference type="EMBL" id="GBN74060.1"/>
    </source>
</evidence>
<keyword evidence="5" id="KW-1185">Reference proteome</keyword>
<gene>
    <name evidence="3" type="ORF">AVEN_200149_1</name>
    <name evidence="4" type="ORF">AVEN_211100_1</name>
    <name evidence="1" type="ORF">AVEN_29747_1</name>
    <name evidence="2" type="ORF">AVEN_70888_1</name>
</gene>
<dbReference type="EMBL" id="BGPR01016328">
    <property type="protein sequence ID" value="GBN72589.1"/>
    <property type="molecule type" value="Genomic_DNA"/>
</dbReference>
<dbReference type="EMBL" id="BGPR01016759">
    <property type="protein sequence ID" value="GBN74060.1"/>
    <property type="molecule type" value="Genomic_DNA"/>
</dbReference>
<reference evidence="2 5" key="1">
    <citation type="journal article" date="2019" name="Sci. Rep.">
        <title>Orb-weaving spider Araneus ventricosus genome elucidates the spidroin gene catalogue.</title>
        <authorList>
            <person name="Kono N."/>
            <person name="Nakamura H."/>
            <person name="Ohtoshi R."/>
            <person name="Moran D.A.P."/>
            <person name="Shinohara A."/>
            <person name="Yoshida Y."/>
            <person name="Fujiwara M."/>
            <person name="Mori M."/>
            <person name="Tomita M."/>
            <person name="Arakawa K."/>
        </authorList>
    </citation>
    <scope>NUCLEOTIDE SEQUENCE [LARGE SCALE GENOMIC DNA]</scope>
</reference>
<evidence type="ECO:0008006" key="6">
    <source>
        <dbReference type="Google" id="ProtNLM"/>
    </source>
</evidence>
<evidence type="ECO:0000313" key="2">
    <source>
        <dbReference type="EMBL" id="GBN72589.1"/>
    </source>
</evidence>
<sequence length="79" mass="9059">MVRKWVRAYKDGLTSVHDQERSGRPSISTEDLVQKVDGNVRVHRRITISSLSKEFPEVSRSVLYGIVTEHLNYSKLCSL</sequence>
<name>A0A4Y2RBF2_ARAVE</name>
<organism evidence="2 5">
    <name type="scientific">Araneus ventricosus</name>
    <name type="common">Orbweaver spider</name>
    <name type="synonym">Epeira ventricosa</name>
    <dbReference type="NCBI Taxonomy" id="182803"/>
    <lineage>
        <taxon>Eukaryota</taxon>
        <taxon>Metazoa</taxon>
        <taxon>Ecdysozoa</taxon>
        <taxon>Arthropoda</taxon>
        <taxon>Chelicerata</taxon>
        <taxon>Arachnida</taxon>
        <taxon>Araneae</taxon>
        <taxon>Araneomorphae</taxon>
        <taxon>Entelegynae</taxon>
        <taxon>Araneoidea</taxon>
        <taxon>Araneidae</taxon>
        <taxon>Araneus</taxon>
    </lineage>
</organism>
<evidence type="ECO:0000313" key="4">
    <source>
        <dbReference type="EMBL" id="GBN74062.1"/>
    </source>
</evidence>
<evidence type="ECO:0000313" key="1">
    <source>
        <dbReference type="EMBL" id="GBN72587.1"/>
    </source>
</evidence>
<proteinExistence type="predicted"/>
<dbReference type="Proteomes" id="UP000499080">
    <property type="component" value="Unassembled WGS sequence"/>
</dbReference>
<comment type="caution">
    <text evidence="2">The sequence shown here is derived from an EMBL/GenBank/DDBJ whole genome shotgun (WGS) entry which is preliminary data.</text>
</comment>
<protein>
    <recommendedName>
        <fullName evidence="6">Mos1 transposase HTH domain-containing protein</fullName>
    </recommendedName>
</protein>